<feature type="domain" description="ATPase BadF/BadG/BcrA/BcrD type" evidence="5">
    <location>
        <begin position="327"/>
        <end position="581"/>
    </location>
</feature>
<accession>W8T319</accession>
<dbReference type="SUPFAM" id="SSF53067">
    <property type="entry name" value="Actin-like ATPase domain"/>
    <property type="match status" value="2"/>
</dbReference>
<dbReference type="InterPro" id="IPR008275">
    <property type="entry name" value="CoA_E_activase_dom"/>
</dbReference>
<dbReference type="Gene3D" id="3.30.420.40">
    <property type="match status" value="4"/>
</dbReference>
<dbReference type="PANTHER" id="PTHR32329">
    <property type="entry name" value="BIFUNCTIONAL PROTEIN [INCLUDES 2-HYDROXYACYL-COA DEHYDRATASE (N-TER) AND ITS ACTIVATOR DOMAIN (C_TERM)-RELATED"/>
    <property type="match status" value="1"/>
</dbReference>
<keyword evidence="8" id="KW-1185">Reference proteome</keyword>
<keyword evidence="4" id="KW-0411">Iron-sulfur</keyword>
<evidence type="ECO:0000313" key="7">
    <source>
        <dbReference type="EMBL" id="AHM56134.1"/>
    </source>
</evidence>
<dbReference type="Pfam" id="PF01869">
    <property type="entry name" value="BcrAD_BadFG"/>
    <property type="match status" value="2"/>
</dbReference>
<dbReference type="InterPro" id="IPR002731">
    <property type="entry name" value="ATPase_BadF"/>
</dbReference>
<gene>
    <name evidence="7" type="primary">hgdC2</name>
    <name evidence="7" type="ORF">EAL2_c08340</name>
</gene>
<dbReference type="KEGG" id="eac:EAL2_c08340"/>
<dbReference type="HOGENOM" id="CLU_002393_1_0_9"/>
<dbReference type="STRING" id="1286171.EAL2_c08340"/>
<dbReference type="EMBL" id="CP007452">
    <property type="protein sequence ID" value="AHM56134.1"/>
    <property type="molecule type" value="Genomic_DNA"/>
</dbReference>
<sequence>MAVISMRKILNVGVDIGSTTVKLVILDRKGEIVFSRYRRHLANIKDTLTNILDEAYQVIGNKTMTIAMTGSGGMRIAQAMNVAFVQEVIASTKSVEASIPYADVAIELGGEDAKITYFEGSIEQRMNGICAGGTGAFIDQMATLLKTDAMGLNELSSRSSNSYCIAARCGVFAKTDIQALMNDGTRREDIAASVFKAVAEQTITSLSCGKRIKGNVVLLGGPFHFLSELTKSFTRALGDGVTSVAVPENSNLFVAMGAALLSENEIPVNFIDIKHELMRAWNVESEELKSMPVLFANEAELMEFQEKNCAALPSEVSVKGFSGGCYLGIDSGSTTTKVVLIDQDARIVYSYYGNNLGTPLDTAKNVLIRIHKAFGDDIKIIGSAVTGYGEKLIQNAFDLDLGEVETVAHYKAAAHFEPNVDTIIDIGGQDMKCIRIKNKAIDSIMLNEACSSGCGSFIETFAKSLDMTMVEFVEKALKSKAPVDLGSRCTVFMNSRVKQAQKEGADVGDICAGLSYAVVKNALYKVIKLKDAESLGAHIVVQGGTFYNDAVLRCFEILTSKKVVRPPISGIMGAFGAALIAREKCSPESVSRMIKLENMEDFSFDVKAKKCPGCTNSCMLTINRFSDGKIFISGNRCEKGAGEEEKKTEGTNIYRYKYERIFAYTPRKAENARYGTIGIPRVLNMFENYPFWFTFFDELGFRVSLSDETTMDTYKLGMDTIASETVCYPAKLVHGHIAQLLNSGVKRIFYPCIMHEVKECSSADNHYNCPVVTSYPELVKMNMDGLMGYGVDFMNPFVPYADKKKLAIAMHEELRYLGIKYYQVRRAIRKAEAEDKRVKEDIRGMGKRVLEHIGRTGGKGIVLAGRPYHLDPGINRGIDRIITLLGMAVLTEDSVAHLAGFDEKLNVVDQWMYHSRLYRAASYVCSRKDIELVQLNSFGCGIDSITSDQVEEILKSGGKLYTVLKVDEVVNTGAVKIRLRSLCAAMKERDKQPKLAGSFGSGYRQDSRPVFTEQMRRSHTILCPQMSPVHFSFVQAAFGSEGYKLEVLRNMEHKIVETGLKYVNNDACYPALIVIGQIIDALNSGKYDIDTTAVIISQTGGGCRATNYISLLKKALSDAGYGKTPVLSLNALGMEKQPGFRLKPSLVKKLAYGIMYADLISSLALRTRPYEKISGAANMLYEKWIGLCTQTHAMSRFSEFKRNIRSMVSEFEHVEIHEKSIPRVGVVGEILVNYHPLANNGLVELLEREGAEAVLPNLTDFMLYSLYNSVYRSRKLSGGMVSRMKANAAISIIEAARDQVRSCLKGSKRFDAPLDIYSIAKKASEIVSLGNQTGEGWLLTGEIVKLVESGVNNVLCLQPFGCLPNHIAGKGVMKELKRRYSNLNIYAVDYDPGASEVNQLNRIKLMLSNSMNASNFRNKGDMPGRKQPRCMRISL</sequence>
<dbReference type="eggNOG" id="COG3581">
    <property type="taxonomic scope" value="Bacteria"/>
</dbReference>
<evidence type="ECO:0000259" key="6">
    <source>
        <dbReference type="Pfam" id="PF09989"/>
    </source>
</evidence>
<evidence type="ECO:0000259" key="5">
    <source>
        <dbReference type="Pfam" id="PF01869"/>
    </source>
</evidence>
<evidence type="ECO:0000256" key="2">
    <source>
        <dbReference type="ARBA" id="ARBA00022723"/>
    </source>
</evidence>
<evidence type="ECO:0000256" key="4">
    <source>
        <dbReference type="ARBA" id="ARBA00023014"/>
    </source>
</evidence>
<protein>
    <submittedName>
        <fullName evidence="7">Activator of (R)-2-hydroxyglutaryl-CoA dehydratase HgdC</fullName>
    </submittedName>
</protein>
<dbReference type="NCBIfam" id="TIGR00241">
    <property type="entry name" value="CoA_E_activ"/>
    <property type="match status" value="1"/>
</dbReference>
<dbReference type="InterPro" id="IPR043129">
    <property type="entry name" value="ATPase_NBD"/>
</dbReference>
<name>W8T319_PEPAC</name>
<dbReference type="CDD" id="cd24034">
    <property type="entry name" value="ASKHA_NBD_O66634-like_rpt1"/>
    <property type="match status" value="1"/>
</dbReference>
<evidence type="ECO:0000256" key="3">
    <source>
        <dbReference type="ARBA" id="ARBA00023004"/>
    </source>
</evidence>
<dbReference type="InterPro" id="IPR051805">
    <property type="entry name" value="Dehydratase_Activator_Redct"/>
</dbReference>
<dbReference type="CDD" id="cd24035">
    <property type="entry name" value="ASKHA_NBD_O66634-like_rpt2"/>
    <property type="match status" value="1"/>
</dbReference>
<dbReference type="GO" id="GO:0046872">
    <property type="term" value="F:metal ion binding"/>
    <property type="evidence" value="ECO:0007669"/>
    <property type="project" value="UniProtKB-KW"/>
</dbReference>
<organism evidence="7 8">
    <name type="scientific">Peptoclostridium acidaminophilum DSM 3953</name>
    <dbReference type="NCBI Taxonomy" id="1286171"/>
    <lineage>
        <taxon>Bacteria</taxon>
        <taxon>Bacillati</taxon>
        <taxon>Bacillota</taxon>
        <taxon>Clostridia</taxon>
        <taxon>Peptostreptococcales</taxon>
        <taxon>Peptoclostridiaceae</taxon>
        <taxon>Peptoclostridium</taxon>
    </lineage>
</organism>
<feature type="domain" description="ATPase BadF/BadG/BcrA/BcrD type" evidence="5">
    <location>
        <begin position="12"/>
        <end position="261"/>
    </location>
</feature>
<reference evidence="7 8" key="1">
    <citation type="journal article" date="2014" name="Genome Announc.">
        <title>Complete Genome Sequence of Amino Acid-Utilizing Eubacterium acidaminophilum al-2 (DSM 3953).</title>
        <authorList>
            <person name="Poehlein A."/>
            <person name="Andreesen J.R."/>
            <person name="Daniel R."/>
        </authorList>
    </citation>
    <scope>NUCLEOTIDE SEQUENCE [LARGE SCALE GENOMIC DNA]</scope>
    <source>
        <strain evidence="7 8">DSM 3953</strain>
    </source>
</reference>
<proteinExistence type="predicted"/>
<dbReference type="eggNOG" id="COG3580">
    <property type="taxonomic scope" value="Bacteria"/>
</dbReference>
<dbReference type="PATRIC" id="fig|1286171.3.peg.781"/>
<comment type="cofactor">
    <cofactor evidence="1">
        <name>[4Fe-4S] cluster</name>
        <dbReference type="ChEBI" id="CHEBI:49883"/>
    </cofactor>
</comment>
<dbReference type="GO" id="GO:0051536">
    <property type="term" value="F:iron-sulfur cluster binding"/>
    <property type="evidence" value="ECO:0007669"/>
    <property type="project" value="UniProtKB-KW"/>
</dbReference>
<dbReference type="eggNOG" id="COG1924">
    <property type="taxonomic scope" value="Bacteria"/>
</dbReference>
<evidence type="ECO:0000313" key="8">
    <source>
        <dbReference type="Proteomes" id="UP000019591"/>
    </source>
</evidence>
<keyword evidence="3" id="KW-0408">Iron</keyword>
<dbReference type="Pfam" id="PF09989">
    <property type="entry name" value="DUF2229"/>
    <property type="match status" value="1"/>
</dbReference>
<keyword evidence="2" id="KW-0479">Metal-binding</keyword>
<dbReference type="InterPro" id="IPR018709">
    <property type="entry name" value="CoA_activase_DUF2229"/>
</dbReference>
<dbReference type="PANTHER" id="PTHR32329:SF4">
    <property type="entry name" value="ACTIVATOR OF 2-HYDROXYACYL-COA DEHYDRATASE"/>
    <property type="match status" value="1"/>
</dbReference>
<feature type="domain" description="DUF2229" evidence="6">
    <location>
        <begin position="676"/>
        <end position="895"/>
    </location>
</feature>
<evidence type="ECO:0000256" key="1">
    <source>
        <dbReference type="ARBA" id="ARBA00001966"/>
    </source>
</evidence>
<dbReference type="Proteomes" id="UP000019591">
    <property type="component" value="Chromosome"/>
</dbReference>